<organismHost>
    <name type="scientific">Mycobacterium</name>
    <dbReference type="NCBI Taxonomy" id="1763"/>
</organismHost>
<dbReference type="RefSeq" id="NP_569814.1">
    <property type="nucleotide sequence ID" value="NC_003387.1"/>
</dbReference>
<reference evidence="1 2" key="1">
    <citation type="journal article" date="1998" name="Tuber. Lung Dis.">
        <title>Mycobacteriophage TM4: genome structure and gene expression.</title>
        <authorList>
            <person name="Ford M.E."/>
            <person name="Stenstrom C."/>
            <person name="Hendrix R.W."/>
            <person name="Hatfull G.F."/>
        </authorList>
    </citation>
    <scope>NUCLEOTIDE SEQUENCE</scope>
</reference>
<proteinExistence type="predicted"/>
<accession>Q9ZWZ9</accession>
<name>Q9ZWZ9_BPMT4</name>
<organism evidence="1 2">
    <name type="scientific">Mycobacterium phage TM4</name>
    <name type="common">Mycobacteriophage TM4</name>
    <dbReference type="NCBI Taxonomy" id="88870"/>
    <lineage>
        <taxon>Viruses</taxon>
        <taxon>Duplodnaviria</taxon>
        <taxon>Heunggongvirae</taxon>
        <taxon>Uroviricota</taxon>
        <taxon>Caudoviricetes</taxon>
        <taxon>Weiservirinae</taxon>
        <taxon>Timquatrovirus</taxon>
        <taxon>Timquatrovirus TM4</taxon>
        <taxon>Mycobacterium virus TM4</taxon>
    </lineage>
</organism>
<dbReference type="Proteomes" id="UP000002133">
    <property type="component" value="Segment"/>
</dbReference>
<dbReference type="EMBL" id="AF068845">
    <property type="protein sequence ID" value="AAD17646.1"/>
    <property type="molecule type" value="Genomic_DNA"/>
</dbReference>
<evidence type="ECO:0000313" key="2">
    <source>
        <dbReference type="Proteomes" id="UP000002133"/>
    </source>
</evidence>
<keyword evidence="2" id="KW-1185">Reference proteome</keyword>
<dbReference type="KEGG" id="vg:932287"/>
<sequence length="110" mass="12697">MMTDAEFAARLDEIEAAREREYQEHLAAERAKGNHIRKRAGRSLGNQWYSHQHRVQFIEGYVDPLSQTLCGADATIFDQSWADTRWPKHRAEVTCQACIDARLADPKARR</sequence>
<gene>
    <name evidence="1" type="primary">81</name>
    <name evidence="1" type="ORF">TM4_81</name>
</gene>
<evidence type="ECO:0000313" key="1">
    <source>
        <dbReference type="EMBL" id="AAD17646.1"/>
    </source>
</evidence>
<protein>
    <submittedName>
        <fullName evidence="1">Uncharacterized protein</fullName>
    </submittedName>
</protein>